<dbReference type="InterPro" id="IPR012373">
    <property type="entry name" value="Ferrdict_sens_TM"/>
</dbReference>
<gene>
    <name evidence="5" type="primary">fecR4</name>
    <name evidence="5" type="ordered locus">RPA2381</name>
    <name evidence="6" type="ORF">TX73_012300</name>
</gene>
<keyword evidence="7" id="KW-1185">Reference proteome</keyword>
<reference evidence="5 7" key="2">
    <citation type="journal article" date="2004" name="Nat. Biotechnol.">
        <title>Complete genome sequence of the metabolically versatile photosynthetic bacterium Rhodopseudomonas palustris.</title>
        <authorList>
            <person name="Larimer F.W."/>
            <person name="Chain P."/>
            <person name="Hauser L."/>
            <person name="Lamerdin J."/>
            <person name="Malfatti S."/>
            <person name="Do L."/>
            <person name="Land M.L."/>
            <person name="Pelletier D.A."/>
            <person name="Beatty J.T."/>
            <person name="Lang A.S."/>
            <person name="Tabita F.R."/>
            <person name="Gibson J.L."/>
            <person name="Hanson T.E."/>
            <person name="Bobst C."/>
            <person name="Torres J.L."/>
            <person name="Peres C."/>
            <person name="Harrison F.H."/>
            <person name="Gibson J."/>
            <person name="Harwood C.S."/>
        </authorList>
    </citation>
    <scope>NUCLEOTIDE SEQUENCE [LARGE SCALE GENOMIC DNA]</scope>
    <source>
        <strain evidence="7">ATCC BAA-98 / CGA009</strain>
        <strain evidence="5">CGA009</strain>
    </source>
</reference>
<sequence length="338" mass="36802">MRVSKDGVEMNTASDNDDRQRALHEATEWFVRLNNPLASDETRRAYQIWLVADVAHPEAMQAVSDLWGALDQPAAQLAASGWHRDTPAPVPTPPHRRPARHGARLAAASAVLALVAAIFVWRDPGIIDRAFADAATRPGERRDVRLADGSLAMLDGDTALSSDMAGGRRVVTLLRGRAWFDVVADSARPFTVHAGQVDVQVRGTAFEVDREAAAVTVEHGRVAVSGPQIADLQVDLTDWQRVAFQNGSLSTPTAIEPDQAFAWRRGLIIVDRAPLSQVVKELDKMAPGHVLIVDRQLERTTLSGTFRADDQESVLEALRATLGVRTLSLPGVATLIYR</sequence>
<reference evidence="6" key="3">
    <citation type="submission" date="2022-12" db="EMBL/GenBank/DDBJ databases">
        <title>Complete genome sequence of Rhodopseudomonas palustris CGA0092 and corrections to the R. palustris CGA009 genome sequence.</title>
        <authorList>
            <person name="Mazny B.R."/>
            <person name="Sheff O.F."/>
            <person name="LaSarre B."/>
            <person name="McKinlay A."/>
            <person name="McKinlay J.B."/>
        </authorList>
    </citation>
    <scope>NUCLEOTIDE SEQUENCE</scope>
    <source>
        <strain evidence="6">CGA009</strain>
    </source>
</reference>
<evidence type="ECO:0000256" key="1">
    <source>
        <dbReference type="SAM" id="MobiDB-lite"/>
    </source>
</evidence>
<dbReference type="PIRSF" id="PIRSF018266">
    <property type="entry name" value="FecR"/>
    <property type="match status" value="1"/>
</dbReference>
<feature type="region of interest" description="Disordered" evidence="1">
    <location>
        <begin position="1"/>
        <end position="20"/>
    </location>
</feature>
<feature type="domain" description="FecR N-terminal" evidence="4">
    <location>
        <begin position="25"/>
        <end position="65"/>
    </location>
</feature>
<dbReference type="GO" id="GO:0016989">
    <property type="term" value="F:sigma factor antagonist activity"/>
    <property type="evidence" value="ECO:0007669"/>
    <property type="project" value="TreeGrafter"/>
</dbReference>
<dbReference type="EMBL" id="BX572600">
    <property type="protein sequence ID" value="CAE27823.1"/>
    <property type="molecule type" value="Genomic_DNA"/>
</dbReference>
<dbReference type="AlphaFoldDB" id="Q6N779"/>
<dbReference type="HOGENOM" id="CLU_050192_0_1_5"/>
<evidence type="ECO:0000313" key="7">
    <source>
        <dbReference type="Proteomes" id="UP000001426"/>
    </source>
</evidence>
<keyword evidence="2" id="KW-1133">Transmembrane helix</keyword>
<dbReference type="PhylomeDB" id="Q6N779"/>
<dbReference type="Gene3D" id="3.55.50.30">
    <property type="match status" value="1"/>
</dbReference>
<accession>Q6N779</accession>
<dbReference type="eggNOG" id="COG3712">
    <property type="taxonomic scope" value="Bacteria"/>
</dbReference>
<evidence type="ECO:0000259" key="3">
    <source>
        <dbReference type="Pfam" id="PF04773"/>
    </source>
</evidence>
<dbReference type="PANTHER" id="PTHR30273">
    <property type="entry name" value="PERIPLASMIC SIGNAL SENSOR AND SIGMA FACTOR ACTIVATOR FECR-RELATED"/>
    <property type="match status" value="1"/>
</dbReference>
<dbReference type="DNASU" id="2690531"/>
<dbReference type="Pfam" id="PF04773">
    <property type="entry name" value="FecR"/>
    <property type="match status" value="1"/>
</dbReference>
<dbReference type="STRING" id="258594.RPA2381"/>
<dbReference type="Gene3D" id="2.60.120.1440">
    <property type="match status" value="1"/>
</dbReference>
<feature type="domain" description="FecR protein" evidence="3">
    <location>
        <begin position="134"/>
        <end position="222"/>
    </location>
</feature>
<dbReference type="InterPro" id="IPR006860">
    <property type="entry name" value="FecR"/>
</dbReference>
<dbReference type="Pfam" id="PF16220">
    <property type="entry name" value="DUF4880"/>
    <property type="match status" value="1"/>
</dbReference>
<dbReference type="KEGG" id="rpa:TX73_012300"/>
<keyword evidence="2" id="KW-0472">Membrane</keyword>
<dbReference type="Proteomes" id="UP000001426">
    <property type="component" value="Chromosome"/>
</dbReference>
<organism evidence="5">
    <name type="scientific">Rhodopseudomonas palustris (strain ATCC BAA-98 / CGA009)</name>
    <dbReference type="NCBI Taxonomy" id="258594"/>
    <lineage>
        <taxon>Bacteria</taxon>
        <taxon>Pseudomonadati</taxon>
        <taxon>Pseudomonadota</taxon>
        <taxon>Alphaproteobacteria</taxon>
        <taxon>Hyphomicrobiales</taxon>
        <taxon>Nitrobacteraceae</taxon>
        <taxon>Rhodopseudomonas</taxon>
    </lineage>
</organism>
<name>Q6N779_RHOPA</name>
<keyword evidence="2" id="KW-0812">Transmembrane</keyword>
<evidence type="ECO:0000313" key="6">
    <source>
        <dbReference type="EMBL" id="WCL92540.1"/>
    </source>
</evidence>
<dbReference type="InterPro" id="IPR032623">
    <property type="entry name" value="FecR_N"/>
</dbReference>
<evidence type="ECO:0000256" key="2">
    <source>
        <dbReference type="SAM" id="Phobius"/>
    </source>
</evidence>
<dbReference type="EMBL" id="CP116810">
    <property type="protein sequence ID" value="WCL92540.1"/>
    <property type="molecule type" value="Genomic_DNA"/>
</dbReference>
<dbReference type="GeneID" id="66893440"/>
<dbReference type="PANTHER" id="PTHR30273:SF2">
    <property type="entry name" value="PROTEIN FECR"/>
    <property type="match status" value="1"/>
</dbReference>
<reference evidence="6" key="1">
    <citation type="submission" date="2003-07" db="EMBL/GenBank/DDBJ databases">
        <authorList>
            <consortium name="Rhodopseudomonas genome consortium"/>
            <person name="Larimer F."/>
            <person name="Harwood C."/>
        </authorList>
    </citation>
    <scope>NUCLEOTIDE SEQUENCE</scope>
    <source>
        <strain evidence="6">CGA009</strain>
    </source>
</reference>
<evidence type="ECO:0000313" key="5">
    <source>
        <dbReference type="EMBL" id="CAE27823.1"/>
    </source>
</evidence>
<dbReference type="RefSeq" id="WP_011157934.1">
    <property type="nucleotide sequence ID" value="NZ_CP116810.1"/>
</dbReference>
<proteinExistence type="predicted"/>
<protein>
    <submittedName>
        <fullName evidence="6">FecR domain-containing protein</fullName>
    </submittedName>
    <submittedName>
        <fullName evidence="5">Probable FecR, iron siderophore sensor protein</fullName>
    </submittedName>
</protein>
<evidence type="ECO:0000259" key="4">
    <source>
        <dbReference type="Pfam" id="PF16220"/>
    </source>
</evidence>
<feature type="transmembrane region" description="Helical" evidence="2">
    <location>
        <begin position="103"/>
        <end position="121"/>
    </location>
</feature>